<dbReference type="InterPro" id="IPR019734">
    <property type="entry name" value="TPR_rpt"/>
</dbReference>
<organism evidence="2 3">
    <name type="scientific">Nitrosomonas eutropha</name>
    <dbReference type="NCBI Taxonomy" id="916"/>
    <lineage>
        <taxon>Bacteria</taxon>
        <taxon>Pseudomonadati</taxon>
        <taxon>Pseudomonadota</taxon>
        <taxon>Betaproteobacteria</taxon>
        <taxon>Nitrosomonadales</taxon>
        <taxon>Nitrosomonadaceae</taxon>
        <taxon>Nitrosomonas</taxon>
    </lineage>
</organism>
<dbReference type="Proteomes" id="UP000183926">
    <property type="component" value="Unassembled WGS sequence"/>
</dbReference>
<keyword evidence="1" id="KW-0802">TPR repeat</keyword>
<gene>
    <name evidence="2" type="ORF">SAMN05216339_10825</name>
</gene>
<proteinExistence type="predicted"/>
<evidence type="ECO:0000313" key="2">
    <source>
        <dbReference type="EMBL" id="SFU70757.1"/>
    </source>
</evidence>
<reference evidence="2 3" key="1">
    <citation type="submission" date="2016-10" db="EMBL/GenBank/DDBJ databases">
        <authorList>
            <person name="de Groot N.N."/>
        </authorList>
    </citation>
    <scope>NUCLEOTIDE SEQUENCE [LARGE SCALE GENOMIC DNA]</scope>
    <source>
        <strain evidence="2 3">Nm24</strain>
    </source>
</reference>
<accession>A0A1I7ICV3</accession>
<dbReference type="PROSITE" id="PS50005">
    <property type="entry name" value="TPR"/>
    <property type="match status" value="1"/>
</dbReference>
<sequence length="367" mass="40747">MNLNPIFRKIVLGAAEASLDVAGAALLPGAWSILKGALEPVLERLKARLGGEEPTTTLERAQKAVAEFEADHHLQEMLRSTLLERLDMLVKGQQIIHTDVQKLMLIVSGDQKLLNELVGGIQRIEQRLDEGVNLSDEAVKKLTQAVLREAENSRQVRALALREMGPVTKLVARQVHRLQVRAVELIEEGALDRANDELQEGLVLIAALLKEAPTDLTLRLQLGFIYKTIAQVFSVADDHEQEKTYIQRAEQIFRFVKDDVSGNPKTALDAANAIHGLGNVYHQRGDFEAAVENYKLATSLSSDHMYAWHDMFVAYYELAKRGKVDLNMMRHALNMLKLTGEEAPGLSAGHIAQLASILCKFEKDAIP</sequence>
<protein>
    <submittedName>
        <fullName evidence="2">TPR repeat-containing protein</fullName>
    </submittedName>
</protein>
<dbReference type="EMBL" id="FPBL01000008">
    <property type="protein sequence ID" value="SFU70757.1"/>
    <property type="molecule type" value="Genomic_DNA"/>
</dbReference>
<dbReference type="Pfam" id="PF13414">
    <property type="entry name" value="TPR_11"/>
    <property type="match status" value="1"/>
</dbReference>
<dbReference type="SMART" id="SM00028">
    <property type="entry name" value="TPR"/>
    <property type="match status" value="2"/>
</dbReference>
<feature type="repeat" description="TPR" evidence="1">
    <location>
        <begin position="271"/>
        <end position="304"/>
    </location>
</feature>
<dbReference type="OrthoDB" id="9813074at2"/>
<dbReference type="RefSeq" id="WP_074928917.1">
    <property type="nucleotide sequence ID" value="NZ_FPBL01000008.1"/>
</dbReference>
<evidence type="ECO:0000313" key="3">
    <source>
        <dbReference type="Proteomes" id="UP000183926"/>
    </source>
</evidence>
<dbReference type="SUPFAM" id="SSF48452">
    <property type="entry name" value="TPR-like"/>
    <property type="match status" value="1"/>
</dbReference>
<dbReference type="AlphaFoldDB" id="A0A1I7ICV3"/>
<dbReference type="InterPro" id="IPR011990">
    <property type="entry name" value="TPR-like_helical_dom_sf"/>
</dbReference>
<dbReference type="Gene3D" id="1.25.40.10">
    <property type="entry name" value="Tetratricopeptide repeat domain"/>
    <property type="match status" value="1"/>
</dbReference>
<evidence type="ECO:0000256" key="1">
    <source>
        <dbReference type="PROSITE-ProRule" id="PRU00339"/>
    </source>
</evidence>
<name>A0A1I7ICV3_9PROT</name>